<keyword evidence="6" id="KW-0249">Electron transport</keyword>
<dbReference type="Proteomes" id="UP000051952">
    <property type="component" value="Unassembled WGS sequence"/>
</dbReference>
<evidence type="ECO:0000256" key="8">
    <source>
        <dbReference type="ARBA" id="ARBA00023136"/>
    </source>
</evidence>
<organism evidence="11 12">
    <name type="scientific">Bodo saltans</name>
    <name type="common">Flagellated protozoan</name>
    <dbReference type="NCBI Taxonomy" id="75058"/>
    <lineage>
        <taxon>Eukaryota</taxon>
        <taxon>Discoba</taxon>
        <taxon>Euglenozoa</taxon>
        <taxon>Kinetoplastea</taxon>
        <taxon>Metakinetoplastina</taxon>
        <taxon>Eubodonida</taxon>
        <taxon>Bodonidae</taxon>
        <taxon>Bodo</taxon>
    </lineage>
</organism>
<dbReference type="InterPro" id="IPR023184">
    <property type="entry name" value="Ubol_cytC_Rdtase_hinge_dom"/>
</dbReference>
<evidence type="ECO:0000256" key="4">
    <source>
        <dbReference type="ARBA" id="ARBA00022660"/>
    </source>
</evidence>
<reference evidence="12" key="1">
    <citation type="submission" date="2015-09" db="EMBL/GenBank/DDBJ databases">
        <authorList>
            <consortium name="Pathogen Informatics"/>
        </authorList>
    </citation>
    <scope>NUCLEOTIDE SEQUENCE [LARGE SCALE GENOMIC DNA]</scope>
    <source>
        <strain evidence="12">Lake Konstanz</strain>
    </source>
</reference>
<keyword evidence="8" id="KW-0472">Membrane</keyword>
<dbReference type="AlphaFoldDB" id="A0A0S4KMS1"/>
<evidence type="ECO:0000313" key="12">
    <source>
        <dbReference type="Proteomes" id="UP000051952"/>
    </source>
</evidence>
<dbReference type="OrthoDB" id="405848at2759"/>
<keyword evidence="5" id="KW-0999">Mitochondrion inner membrane</keyword>
<proteinExistence type="inferred from homology"/>
<accession>A0A0S4KMS1</accession>
<comment type="similarity">
    <text evidence="2">Belongs to the UQCRH/QCR6 family.</text>
</comment>
<evidence type="ECO:0000256" key="5">
    <source>
        <dbReference type="ARBA" id="ARBA00022792"/>
    </source>
</evidence>
<keyword evidence="9" id="KW-1015">Disulfide bond</keyword>
<dbReference type="GO" id="GO:0005743">
    <property type="term" value="C:mitochondrial inner membrane"/>
    <property type="evidence" value="ECO:0007669"/>
    <property type="project" value="UniProtKB-SubCell"/>
</dbReference>
<keyword evidence="7" id="KW-0496">Mitochondrion</keyword>
<evidence type="ECO:0000313" key="11">
    <source>
        <dbReference type="EMBL" id="CUI14907.1"/>
    </source>
</evidence>
<dbReference type="InterPro" id="IPR003422">
    <property type="entry name" value="Cyt_b-c1_6"/>
</dbReference>
<comment type="subcellular location">
    <subcellularLocation>
        <location evidence="1">Mitochondrion inner membrane</location>
        <topology evidence="1">Peripheral membrane protein</topology>
        <orientation evidence="1">Intermembrane side</orientation>
    </subcellularLocation>
</comment>
<evidence type="ECO:0000256" key="9">
    <source>
        <dbReference type="ARBA" id="ARBA00023157"/>
    </source>
</evidence>
<dbReference type="Gene3D" id="1.10.287.20">
    <property type="entry name" value="Ubiquinol-cytochrome C reductase hinge domain"/>
    <property type="match status" value="1"/>
</dbReference>
<dbReference type="PANTHER" id="PTHR15336:SF0">
    <property type="entry name" value="CYTOCHROME B-C1 COMPLEX SUBUNIT 6, MITOCHONDRIAL"/>
    <property type="match status" value="1"/>
</dbReference>
<dbReference type="InterPro" id="IPR036811">
    <property type="entry name" value="Ubol_cytC_Rdtase_hinge_dom_sf"/>
</dbReference>
<evidence type="ECO:0000256" key="2">
    <source>
        <dbReference type="ARBA" id="ARBA00006498"/>
    </source>
</evidence>
<evidence type="ECO:0000256" key="6">
    <source>
        <dbReference type="ARBA" id="ARBA00022982"/>
    </source>
</evidence>
<evidence type="ECO:0000259" key="10">
    <source>
        <dbReference type="Pfam" id="PF02320"/>
    </source>
</evidence>
<protein>
    <submittedName>
        <fullName evidence="11">Ubiquinol-cytochrome c reductase, putative</fullName>
    </submittedName>
</protein>
<name>A0A0S4KMS1_BODSA</name>
<keyword evidence="12" id="KW-1185">Reference proteome</keyword>
<evidence type="ECO:0000256" key="7">
    <source>
        <dbReference type="ARBA" id="ARBA00023128"/>
    </source>
</evidence>
<dbReference type="GO" id="GO:0006122">
    <property type="term" value="P:mitochondrial electron transport, ubiquinol to cytochrome c"/>
    <property type="evidence" value="ECO:0007669"/>
    <property type="project" value="InterPro"/>
</dbReference>
<feature type="domain" description="Ubiquinol-cytochrome C reductase hinge" evidence="10">
    <location>
        <begin position="6"/>
        <end position="69"/>
    </location>
</feature>
<dbReference type="PANTHER" id="PTHR15336">
    <property type="entry name" value="UBIQUINOL-CYTOCHROME C REDUCTASE COMPLEX 7.8 KDA PROTEIN"/>
    <property type="match status" value="1"/>
</dbReference>
<gene>
    <name evidence="11" type="ORF">BSAL_18890</name>
</gene>
<dbReference type="FunFam" id="1.10.287.20:FF:000001">
    <property type="entry name" value="Cytochrome b-c1 complex subunit 6"/>
    <property type="match status" value="1"/>
</dbReference>
<dbReference type="VEuPathDB" id="TriTrypDB:BSAL_18890"/>
<dbReference type="OMA" id="TIWCDSD"/>
<evidence type="ECO:0000256" key="3">
    <source>
        <dbReference type="ARBA" id="ARBA00022448"/>
    </source>
</evidence>
<dbReference type="SUPFAM" id="SSF81531">
    <property type="entry name" value="Non-heme 11 kDa protein of cytochrome bc1 complex (Ubiquinol-cytochrome c reductase)"/>
    <property type="match status" value="1"/>
</dbReference>
<dbReference type="EMBL" id="CYKH01001699">
    <property type="protein sequence ID" value="CUI14907.1"/>
    <property type="molecule type" value="Genomic_DNA"/>
</dbReference>
<keyword evidence="4" id="KW-0679">Respiratory chain</keyword>
<dbReference type="Pfam" id="PF02320">
    <property type="entry name" value="UCR_hinge"/>
    <property type="match status" value="1"/>
</dbReference>
<keyword evidence="3" id="KW-0813">Transport</keyword>
<sequence>MSDPVDIKLTLEKKCLEHHCQADVKHYEACCERIKSIPADREPHCFPQYFEVVHCVDHCVDPQLWKTLK</sequence>
<evidence type="ECO:0000256" key="1">
    <source>
        <dbReference type="ARBA" id="ARBA00004137"/>
    </source>
</evidence>